<reference evidence="3" key="1">
    <citation type="submission" date="2020-05" db="EMBL/GenBank/DDBJ databases">
        <title>Fertoebacter nigrum gen. nov., sp. nov., a new member of the family Rhodobacteraceae.</title>
        <authorList>
            <person name="Szuroczki S."/>
            <person name="Abbaszade G."/>
            <person name="Buni D."/>
            <person name="Schumann P."/>
            <person name="Toth E."/>
        </authorList>
    </citation>
    <scope>NUCLEOTIDE SEQUENCE</scope>
    <source>
        <strain evidence="3">RG-N-1a</strain>
    </source>
</reference>
<comment type="subcellular location">
    <subcellularLocation>
        <location evidence="1">Secreted</location>
    </subcellularLocation>
</comment>
<dbReference type="InterPro" id="IPR011049">
    <property type="entry name" value="Serralysin-like_metalloprot_C"/>
</dbReference>
<dbReference type="EMBL" id="WHUT02000003">
    <property type="protein sequence ID" value="NUB43993.1"/>
    <property type="molecule type" value="Genomic_DNA"/>
</dbReference>
<dbReference type="RefSeq" id="WP_174539358.1">
    <property type="nucleotide sequence ID" value="NZ_WHUT02000003.1"/>
</dbReference>
<evidence type="ECO:0000256" key="1">
    <source>
        <dbReference type="ARBA" id="ARBA00004613"/>
    </source>
</evidence>
<dbReference type="GO" id="GO:0005576">
    <property type="term" value="C:extracellular region"/>
    <property type="evidence" value="ECO:0007669"/>
    <property type="project" value="UniProtKB-SubCell"/>
</dbReference>
<accession>A0A8X8GY66</accession>
<dbReference type="SUPFAM" id="SSF51120">
    <property type="entry name" value="beta-Roll"/>
    <property type="match status" value="5"/>
</dbReference>
<dbReference type="PANTHER" id="PTHR38340:SF1">
    <property type="entry name" value="S-LAYER PROTEIN"/>
    <property type="match status" value="1"/>
</dbReference>
<keyword evidence="4" id="KW-1185">Reference proteome</keyword>
<gene>
    <name evidence="3" type="ORF">GEU84_006345</name>
</gene>
<organism evidence="3 4">
    <name type="scientific">Fertoeibacter niger</name>
    <dbReference type="NCBI Taxonomy" id="2656921"/>
    <lineage>
        <taxon>Bacteria</taxon>
        <taxon>Pseudomonadati</taxon>
        <taxon>Pseudomonadota</taxon>
        <taxon>Alphaproteobacteria</taxon>
        <taxon>Rhodobacterales</taxon>
        <taxon>Paracoccaceae</taxon>
        <taxon>Fertoeibacter</taxon>
    </lineage>
</organism>
<dbReference type="InterPro" id="IPR018511">
    <property type="entry name" value="Hemolysin-typ_Ca-bd_CS"/>
</dbReference>
<evidence type="ECO:0000313" key="4">
    <source>
        <dbReference type="Proteomes" id="UP000484076"/>
    </source>
</evidence>
<dbReference type="PRINTS" id="PR00313">
    <property type="entry name" value="CABNDNGRPT"/>
</dbReference>
<dbReference type="Pfam" id="PF00353">
    <property type="entry name" value="HemolysinCabind"/>
    <property type="match status" value="5"/>
</dbReference>
<dbReference type="AlphaFoldDB" id="A0A8X8GY66"/>
<proteinExistence type="predicted"/>
<sequence>MALLTGPEGRISDPVMAEAGPVGAGVVTLAGAPGGNGQVRLTFTSAEVGNGNENDSNTMAGQDGGLAVRAQGEDALGMLTGPVERYGDEGTTFVGATSDVRFDVRDLVSGVARGDAFEVVELGTMAGDVYDKSASSRAYYINAGMGNDTVTGSSANDFLVGGAGNDQMSGGLGNDSFIGGGGNDTILGGDGRDTLIFNIATDGADRVNLGADMDTVSVSGAGVAQVRLTFTSSEVGNDQARDSGTMTNQDGGLAVRMQAEDMAGALTGLETRLDDEGIRFVSATPGLTFDVRDLVSGVERGDGFEIVELGSQAGDLLSHGPETRSYYINGGMGDDTITGSKADDFLVGGAGNDVIAGGTGNDSFIGGSGDDTITGGKGSDTMFFNVVTDGADQVNLGTEDDVVNVSGPGVSQVRLMFTSSEVGNQSVNDSGLLTNQDGGLAVRLQAEDGAGMLTGATSRFDDEGISFVSTTPGMTFDVRDLVSGVARGDGFEVVQLGTVQSERLQAAAPSRSYYINAGQGNDTVTGGMANDFLVGGAGNDLLSGGQGNDSFIGGGGNDTMFGGAGNDRAIFSIATDGADAVNLNEGDDVFAVAGVAGTQIRLTFTSAEVGNGNAVDSNTMLNQDGALAVRLQGEDVAGDLTGGVTRVDDEGISFVSTTAGVTFDVRDLVSGVGRGDQFDVVQLGTEAGDFIDQSDAGAIDYYINAGMGNDTVEGGRGNDFLVGGAGDDVLIGGRGQDSFIGGGGADTILGEDGVDTLIYNVVTDGADQVNLGGGNDIVNVGGPGITQVRLSFTSAEVGNGNARDGNAMLNQDGGLAVRLQAEDAMGALTGSVARLDDEGMIFFSTTAGLKFDVRDLVSGVARGDMFDVVHLGIGSSEVINVAAQSTDYYVNAGMGNDTIIGGSGNDFLVGGAGNDRINTREGDDSIIGGSGEDVFIFSAMPGNDTLFDFVSGTDKIDLIAFGIEFDDLTFSAAGSNTVIGVDTDGNMMDDFTITLLNTLNVVESDFIFVA</sequence>
<evidence type="ECO:0000313" key="3">
    <source>
        <dbReference type="EMBL" id="NUB43993.1"/>
    </source>
</evidence>
<dbReference type="Gene3D" id="2.150.10.10">
    <property type="entry name" value="Serralysin-like metalloprotease, C-terminal"/>
    <property type="match status" value="5"/>
</dbReference>
<dbReference type="InterPro" id="IPR001343">
    <property type="entry name" value="Hemolysn_Ca-bd"/>
</dbReference>
<comment type="caution">
    <text evidence="3">The sequence shown here is derived from an EMBL/GenBank/DDBJ whole genome shotgun (WGS) entry which is preliminary data.</text>
</comment>
<dbReference type="GO" id="GO:0005509">
    <property type="term" value="F:calcium ion binding"/>
    <property type="evidence" value="ECO:0007669"/>
    <property type="project" value="InterPro"/>
</dbReference>
<dbReference type="Proteomes" id="UP000484076">
    <property type="component" value="Unassembled WGS sequence"/>
</dbReference>
<evidence type="ECO:0008006" key="5">
    <source>
        <dbReference type="Google" id="ProtNLM"/>
    </source>
</evidence>
<keyword evidence="2" id="KW-0964">Secreted</keyword>
<evidence type="ECO:0000256" key="2">
    <source>
        <dbReference type="ARBA" id="ARBA00022525"/>
    </source>
</evidence>
<dbReference type="InterPro" id="IPR050557">
    <property type="entry name" value="RTX_toxin/Mannuronan_C5-epim"/>
</dbReference>
<name>A0A8X8GY66_9RHOB</name>
<protein>
    <recommendedName>
        <fullName evidence="5">Calcium-binding protein</fullName>
    </recommendedName>
</protein>
<dbReference type="PROSITE" id="PS00330">
    <property type="entry name" value="HEMOLYSIN_CALCIUM"/>
    <property type="match status" value="5"/>
</dbReference>
<dbReference type="PANTHER" id="PTHR38340">
    <property type="entry name" value="S-LAYER PROTEIN"/>
    <property type="match status" value="1"/>
</dbReference>